<reference evidence="7 8" key="1">
    <citation type="submission" date="2016-07" db="EMBL/GenBank/DDBJ databases">
        <title>Multiple horizontal gene transfer events from other fungi enriched the ability of initially mycotrophic Trichoderma (Ascomycota) to feed on dead plant biomass.</title>
        <authorList>
            <consortium name="DOE Joint Genome Institute"/>
            <person name="Aerts A."/>
            <person name="Atanasova L."/>
            <person name="Chenthamara K."/>
            <person name="Zhang J."/>
            <person name="Grujic M."/>
            <person name="Henrissat B."/>
            <person name="Kuo A."/>
            <person name="Salamov A."/>
            <person name="Lipzen A."/>
            <person name="Labutti K."/>
            <person name="Barry K."/>
            <person name="Miao Y."/>
            <person name="Rahimi M.J."/>
            <person name="Shen Q."/>
            <person name="Grigoriev I.V."/>
            <person name="Kubicek C.P."/>
            <person name="Druzhinina I.S."/>
        </authorList>
    </citation>
    <scope>NUCLEOTIDE SEQUENCE [LARGE SCALE GENOMIC DNA]</scope>
    <source>
        <strain evidence="7 8">CBS 433.97</strain>
    </source>
</reference>
<gene>
    <name evidence="7" type="ORF">M441DRAFT_70935</name>
</gene>
<dbReference type="InterPro" id="IPR051458">
    <property type="entry name" value="Cyt/Met_Dipeptidase"/>
</dbReference>
<dbReference type="InterPro" id="IPR015943">
    <property type="entry name" value="WD40/YVTN_repeat-like_dom_sf"/>
</dbReference>
<dbReference type="GO" id="GO:0008233">
    <property type="term" value="F:peptidase activity"/>
    <property type="evidence" value="ECO:0007669"/>
    <property type="project" value="UniProtKB-KW"/>
</dbReference>
<organism evidence="7 8">
    <name type="scientific">Trichoderma asperellum (strain ATCC 204424 / CBS 433.97 / NBRC 101777)</name>
    <dbReference type="NCBI Taxonomy" id="1042311"/>
    <lineage>
        <taxon>Eukaryota</taxon>
        <taxon>Fungi</taxon>
        <taxon>Dikarya</taxon>
        <taxon>Ascomycota</taxon>
        <taxon>Pezizomycotina</taxon>
        <taxon>Sordariomycetes</taxon>
        <taxon>Hypocreomycetidae</taxon>
        <taxon>Hypocreales</taxon>
        <taxon>Hypocreaceae</taxon>
        <taxon>Trichoderma</taxon>
    </lineage>
</organism>
<feature type="region of interest" description="Disordered" evidence="6">
    <location>
        <begin position="810"/>
        <end position="845"/>
    </location>
</feature>
<dbReference type="GO" id="GO:0006508">
    <property type="term" value="P:proteolysis"/>
    <property type="evidence" value="ECO:0007669"/>
    <property type="project" value="UniProtKB-KW"/>
</dbReference>
<dbReference type="PROSITE" id="PS50082">
    <property type="entry name" value="WD_REPEATS_2"/>
    <property type="match status" value="4"/>
</dbReference>
<keyword evidence="8" id="KW-1185">Reference proteome</keyword>
<dbReference type="GO" id="GO:0046872">
    <property type="term" value="F:metal ion binding"/>
    <property type="evidence" value="ECO:0007669"/>
    <property type="project" value="UniProtKB-KW"/>
</dbReference>
<accession>A0A2T3Z169</accession>
<dbReference type="SUPFAM" id="SSF50978">
    <property type="entry name" value="WD40 repeat-like"/>
    <property type="match status" value="1"/>
</dbReference>
<evidence type="ECO:0000256" key="3">
    <source>
        <dbReference type="ARBA" id="ARBA00022723"/>
    </source>
</evidence>
<dbReference type="InterPro" id="IPR001680">
    <property type="entry name" value="WD40_rpt"/>
</dbReference>
<protein>
    <recommendedName>
        <fullName evidence="9">Peptidase M20 dimerisation domain-containing protein</fullName>
    </recommendedName>
</protein>
<evidence type="ECO:0000256" key="2">
    <source>
        <dbReference type="ARBA" id="ARBA00022670"/>
    </source>
</evidence>
<evidence type="ECO:0000256" key="5">
    <source>
        <dbReference type="PROSITE-ProRule" id="PRU00221"/>
    </source>
</evidence>
<dbReference type="InterPro" id="IPR002933">
    <property type="entry name" value="Peptidase_M20"/>
</dbReference>
<comment type="similarity">
    <text evidence="1">Belongs to the peptidase M20A family.</text>
</comment>
<dbReference type="InterPro" id="IPR001261">
    <property type="entry name" value="ArgE/DapE_CS"/>
</dbReference>
<name>A0A2T3Z169_TRIA4</name>
<dbReference type="SUPFAM" id="SSF53187">
    <property type="entry name" value="Zn-dependent exopeptidases"/>
    <property type="match status" value="1"/>
</dbReference>
<feature type="repeat" description="WD" evidence="5">
    <location>
        <begin position="288"/>
        <end position="314"/>
    </location>
</feature>
<dbReference type="PROSITE" id="PS00758">
    <property type="entry name" value="ARGE_DAPE_CPG2_1"/>
    <property type="match status" value="1"/>
</dbReference>
<dbReference type="AlphaFoldDB" id="A0A2T3Z169"/>
<dbReference type="PANTHER" id="PTHR43270:SF8">
    <property type="entry name" value="DI- AND TRIPEPTIDASE DUG2-RELATED"/>
    <property type="match status" value="1"/>
</dbReference>
<feature type="repeat" description="WD" evidence="5">
    <location>
        <begin position="32"/>
        <end position="73"/>
    </location>
</feature>
<keyword evidence="5" id="KW-0853">WD repeat</keyword>
<evidence type="ECO:0000313" key="8">
    <source>
        <dbReference type="Proteomes" id="UP000240493"/>
    </source>
</evidence>
<sequence length="906" mass="100044">MPSLTVDPAAVTVLPTLEVPDCQQTQPELLHSLKHSSSVLALAVSPQHDSIYAGTQDGEIVVWSLSTFHQVQQVQAHKRSVMSLSLSPDGSYLFSSACDPIINVWCPRTLRRLYEIYGNHDVGDIFSTAYSPQHDTLYIGAQNMTIQWVSLSDPSTKVTPDSQRHPDRRSHRFFDSKAIGGTSTPRRSEDKWGLIPRANNVLEIDSGAIRKFAHYGYIYCMLIAKGPTVEVGPEDDVLISGGGDGTIKLWSLGAQGRTDPNDPERAGIKEIMSLGADDAESVLSLALDGSFLYAGKLDGIVELWDLDTAQRLRVIKAQNHDIMSLQMGWGYLWTTSADGWANKFSTAHYGKYQHVSRTVAQKYQCLSQWKAHNGKEKSKILSSACATYKKEQYYITGANDNDICVWNIKDEADPKSGNLSQTEDDVILSALTEFVSYKTVSSRPEFAEDCRKGATYLGALFKRMGGYVEMLSTGESHNPVVLAKFSGKKESADRRKRILFYGHYDVVSADNEKSNWATDPFTVHGANGFLYGRGISDNKGPILAALFAVTDLMQAQKLENDVIFLIEGEEEFGSRGFEQVIKRNKERIGPVDYILLANSYWLDDEVPCLTYGLRGVLHATVCVDSARPDIHSGVDGSYMNDEPLSDLTAVLSRLKGRGNRVLIPGFYDGIPPVTPEEEARYDDIASILLRRSAEAVSETEIKKSLLATWREPNLTIHRYNVSGPEGSLVSSHASSHISMRLVPGQEVDAMATALTGFLQREFASLGSENRISIRIDNKAEPWLGDPTNDIFRILCDAIVEAWPDCFEPRNDAANMKQSSPSEHGTNGKAPPLESPELPTSKPKKPLYIREGGSIPAIRFLEKEFGAPAAHLPCGRASDSAHLANERMSLINLVKAREIFGKVFARL</sequence>
<dbReference type="Gene3D" id="3.40.630.10">
    <property type="entry name" value="Zn peptidases"/>
    <property type="match status" value="2"/>
</dbReference>
<dbReference type="GO" id="GO:0006751">
    <property type="term" value="P:glutathione catabolic process"/>
    <property type="evidence" value="ECO:0007669"/>
    <property type="project" value="InterPro"/>
</dbReference>
<dbReference type="PIRSF" id="PIRSF037237">
    <property type="entry name" value="Peptidase_WD_repeats_DUG2"/>
    <property type="match status" value="1"/>
</dbReference>
<dbReference type="Proteomes" id="UP000240493">
    <property type="component" value="Unassembled WGS sequence"/>
</dbReference>
<dbReference type="Gene3D" id="3.30.70.360">
    <property type="match status" value="1"/>
</dbReference>
<evidence type="ECO:0000313" key="7">
    <source>
        <dbReference type="EMBL" id="PTB38564.1"/>
    </source>
</evidence>
<dbReference type="PROSITE" id="PS50294">
    <property type="entry name" value="WD_REPEATS_REGION"/>
    <property type="match status" value="2"/>
</dbReference>
<evidence type="ECO:0000256" key="1">
    <source>
        <dbReference type="ARBA" id="ARBA00006247"/>
    </source>
</evidence>
<keyword evidence="4" id="KW-0378">Hydrolase</keyword>
<dbReference type="SMART" id="SM00320">
    <property type="entry name" value="WD40"/>
    <property type="match status" value="6"/>
</dbReference>
<proteinExistence type="inferred from homology"/>
<feature type="compositionally biased region" description="Polar residues" evidence="6">
    <location>
        <begin position="815"/>
        <end position="824"/>
    </location>
</feature>
<dbReference type="OrthoDB" id="7832001at2759"/>
<dbReference type="InterPro" id="IPR017149">
    <property type="entry name" value="GSH_degradosome_Dug2"/>
</dbReference>
<evidence type="ECO:0008006" key="9">
    <source>
        <dbReference type="Google" id="ProtNLM"/>
    </source>
</evidence>
<evidence type="ECO:0000256" key="6">
    <source>
        <dbReference type="SAM" id="MobiDB-lite"/>
    </source>
</evidence>
<feature type="repeat" description="WD" evidence="5">
    <location>
        <begin position="74"/>
        <end position="105"/>
    </location>
</feature>
<dbReference type="Pfam" id="PF00400">
    <property type="entry name" value="WD40"/>
    <property type="match status" value="3"/>
</dbReference>
<dbReference type="STRING" id="1042311.A0A2T3Z169"/>
<keyword evidence="2" id="KW-0645">Protease</keyword>
<dbReference type="Pfam" id="PF01546">
    <property type="entry name" value="Peptidase_M20"/>
    <property type="match status" value="1"/>
</dbReference>
<dbReference type="EMBL" id="KZ679265">
    <property type="protein sequence ID" value="PTB38564.1"/>
    <property type="molecule type" value="Genomic_DNA"/>
</dbReference>
<dbReference type="InterPro" id="IPR036322">
    <property type="entry name" value="WD40_repeat_dom_sf"/>
</dbReference>
<dbReference type="Gene3D" id="2.130.10.10">
    <property type="entry name" value="YVTN repeat-like/Quinoprotein amine dehydrogenase"/>
    <property type="match status" value="2"/>
</dbReference>
<keyword evidence="3" id="KW-0479">Metal-binding</keyword>
<evidence type="ECO:0000256" key="4">
    <source>
        <dbReference type="ARBA" id="ARBA00022801"/>
    </source>
</evidence>
<dbReference type="PANTHER" id="PTHR43270">
    <property type="entry name" value="BETA-ALA-HIS DIPEPTIDASE"/>
    <property type="match status" value="1"/>
</dbReference>
<feature type="repeat" description="WD" evidence="5">
    <location>
        <begin position="228"/>
        <end position="252"/>
    </location>
</feature>